<evidence type="ECO:0000259" key="1">
    <source>
        <dbReference type="Pfam" id="PF14534"/>
    </source>
</evidence>
<dbReference type="EMBL" id="MN079096">
    <property type="protein sequence ID" value="QEA05199.1"/>
    <property type="molecule type" value="Genomic_DNA"/>
</dbReference>
<dbReference type="SUPFAM" id="SSF54427">
    <property type="entry name" value="NTF2-like"/>
    <property type="match status" value="1"/>
</dbReference>
<dbReference type="Pfam" id="PF14534">
    <property type="entry name" value="DUF4440"/>
    <property type="match status" value="1"/>
</dbReference>
<gene>
    <name evidence="2" type="ORF">KBTEX_01518</name>
</gene>
<accession>A0A5B8R7V0</accession>
<dbReference type="Gene3D" id="3.10.450.50">
    <property type="match status" value="1"/>
</dbReference>
<dbReference type="InterPro" id="IPR032710">
    <property type="entry name" value="NTF2-like_dom_sf"/>
</dbReference>
<protein>
    <recommendedName>
        <fullName evidence="1">DUF4440 domain-containing protein</fullName>
    </recommendedName>
</protein>
<name>A0A5B8R7V0_9ZZZZ</name>
<proteinExistence type="predicted"/>
<feature type="domain" description="DUF4440" evidence="1">
    <location>
        <begin position="7"/>
        <end position="110"/>
    </location>
</feature>
<dbReference type="AlphaFoldDB" id="A0A5B8R7V0"/>
<sequence length="126" mass="14270">MTVADELEALERELHRSVRRRSRERLLVLLHPDFREIGYSGREHSRDAILANLSDGEPPGVHAEGFRCRRIAPGTVLVTYRSARVSADGHLSRHALRSSVWLREAGHWRMIFHQGTPTGQTSGHTT</sequence>
<dbReference type="InterPro" id="IPR027843">
    <property type="entry name" value="DUF4440"/>
</dbReference>
<reference evidence="2" key="1">
    <citation type="submission" date="2019-06" db="EMBL/GenBank/DDBJ databases">
        <authorList>
            <person name="Murdoch R.W."/>
            <person name="Fathepure B."/>
        </authorList>
    </citation>
    <scope>NUCLEOTIDE SEQUENCE</scope>
</reference>
<organism evidence="2">
    <name type="scientific">uncultured organism</name>
    <dbReference type="NCBI Taxonomy" id="155900"/>
    <lineage>
        <taxon>unclassified sequences</taxon>
        <taxon>environmental samples</taxon>
    </lineage>
</organism>
<evidence type="ECO:0000313" key="2">
    <source>
        <dbReference type="EMBL" id="QEA05199.1"/>
    </source>
</evidence>